<comment type="caution">
    <text evidence="1">The sequence shown here is derived from an EMBL/GenBank/DDBJ whole genome shotgun (WGS) entry which is preliminary data.</text>
</comment>
<name>A0A9P7JCP1_9AGAM</name>
<dbReference type="Proteomes" id="UP000807769">
    <property type="component" value="Unassembled WGS sequence"/>
</dbReference>
<organism evidence="1 2">
    <name type="scientific">Suillus subaureus</name>
    <dbReference type="NCBI Taxonomy" id="48587"/>
    <lineage>
        <taxon>Eukaryota</taxon>
        <taxon>Fungi</taxon>
        <taxon>Dikarya</taxon>
        <taxon>Basidiomycota</taxon>
        <taxon>Agaricomycotina</taxon>
        <taxon>Agaricomycetes</taxon>
        <taxon>Agaricomycetidae</taxon>
        <taxon>Boletales</taxon>
        <taxon>Suillineae</taxon>
        <taxon>Suillaceae</taxon>
        <taxon>Suillus</taxon>
    </lineage>
</organism>
<evidence type="ECO:0000313" key="1">
    <source>
        <dbReference type="EMBL" id="KAG1815006.1"/>
    </source>
</evidence>
<reference evidence="1" key="1">
    <citation type="journal article" date="2020" name="New Phytol.">
        <title>Comparative genomics reveals dynamic genome evolution in host specialist ectomycorrhizal fungi.</title>
        <authorList>
            <person name="Lofgren L.A."/>
            <person name="Nguyen N.H."/>
            <person name="Vilgalys R."/>
            <person name="Ruytinx J."/>
            <person name="Liao H.L."/>
            <person name="Branco S."/>
            <person name="Kuo A."/>
            <person name="LaButti K."/>
            <person name="Lipzen A."/>
            <person name="Andreopoulos W."/>
            <person name="Pangilinan J."/>
            <person name="Riley R."/>
            <person name="Hundley H."/>
            <person name="Na H."/>
            <person name="Barry K."/>
            <person name="Grigoriev I.V."/>
            <person name="Stajich J.E."/>
            <person name="Kennedy P.G."/>
        </authorList>
    </citation>
    <scope>NUCLEOTIDE SEQUENCE</scope>
    <source>
        <strain evidence="1">MN1</strain>
    </source>
</reference>
<dbReference type="GeneID" id="64634291"/>
<keyword evidence="2" id="KW-1185">Reference proteome</keyword>
<dbReference type="AlphaFoldDB" id="A0A9P7JCP1"/>
<evidence type="ECO:0000313" key="2">
    <source>
        <dbReference type="Proteomes" id="UP000807769"/>
    </source>
</evidence>
<dbReference type="RefSeq" id="XP_041192143.1">
    <property type="nucleotide sequence ID" value="XM_041340275.1"/>
</dbReference>
<dbReference type="EMBL" id="JABBWG010000019">
    <property type="protein sequence ID" value="KAG1815006.1"/>
    <property type="molecule type" value="Genomic_DNA"/>
</dbReference>
<gene>
    <name evidence="1" type="ORF">BJ212DRAFT_1481545</name>
</gene>
<proteinExistence type="predicted"/>
<dbReference type="OrthoDB" id="2610860at2759"/>
<protein>
    <submittedName>
        <fullName evidence="1">Uncharacterized protein</fullName>
    </submittedName>
</protein>
<accession>A0A9P7JCP1</accession>
<sequence>MPPWILPGRRNNMYPLWDQTLSDLVVNIPNLIVAPQFPLWFVPRDDDREDENDGDDPEEIVVVPEGEQEARGSRIIKDEDEDDGDLEIGVGDISFASTVPEKNAGVLVDFAILNLTAVAQPLQRDRYGGWRITAASVGLLVEVKRFPSRSLTGEEQESRIFGPLAEAKNDLIEQAGYLFLQDTDMNSVLAIAATGPYWSGTTIRRGDVNQTMHRLSEKDPSYLAPSERRPDQKLSWNNVLRVDVPRSRDRLHTIYNTLKDMGVLEVPADV</sequence>